<accession>A0A0B5F002</accession>
<protein>
    <recommendedName>
        <fullName evidence="2">DUF317 domain-containing protein</fullName>
    </recommendedName>
</protein>
<sequence length="260" mass="28148">MTTPPAPETVEVDFITPRHLAGGGDPAWITVPLHRACGWSYGDDPLMPRVLLSSPDQKALLRLEPDPDDQWWTLRHAAEANRPAWYARFDARTPVELIAAFTDALTDPAPPPSAPRDPYEPLHQSGWSPAADDGLVSPNHTACVQRPGSSQQPGAWFVTAALRPDQQVWQARFGAHTPSHLVAAFTAALTSSEPVHRTDSGRSLPTLDPNIVTRKAIDMPAAYVAGALEGRVRFLAARAATTPRAPTPVRQAPPRQGPSR</sequence>
<feature type="domain" description="DUF317" evidence="2">
    <location>
        <begin position="54"/>
        <end position="110"/>
    </location>
</feature>
<keyword evidence="4" id="KW-1185">Reference proteome</keyword>
<proteinExistence type="predicted"/>
<reference evidence="3 4" key="1">
    <citation type="submission" date="2015-01" db="EMBL/GenBank/DDBJ databases">
        <title>Enhanced salinomycin production by adjusting the supply of polyketide extender units in Streptomyce albus DSM 41398.</title>
        <authorList>
            <person name="Lu C."/>
        </authorList>
    </citation>
    <scope>NUCLEOTIDE SEQUENCE [LARGE SCALE GENOMIC DNA]</scope>
    <source>
        <strain evidence="4">ATCC 21838 / DSM 41398 / FERM P-419 / JCM 4703 / NBRC 107858</strain>
    </source>
</reference>
<feature type="region of interest" description="Disordered" evidence="1">
    <location>
        <begin position="239"/>
        <end position="260"/>
    </location>
</feature>
<evidence type="ECO:0000256" key="1">
    <source>
        <dbReference type="SAM" id="MobiDB-lite"/>
    </source>
</evidence>
<dbReference type="AlphaFoldDB" id="A0A0B5F002"/>
<gene>
    <name evidence="3" type="ORF">SLNWT_7028</name>
</gene>
<evidence type="ECO:0000313" key="3">
    <source>
        <dbReference type="EMBL" id="AJE87404.1"/>
    </source>
</evidence>
<feature type="compositionally biased region" description="Low complexity" evidence="1">
    <location>
        <begin position="239"/>
        <end position="254"/>
    </location>
</feature>
<dbReference type="EMBL" id="CP010519">
    <property type="protein sequence ID" value="AJE87404.1"/>
    <property type="molecule type" value="Genomic_DNA"/>
</dbReference>
<dbReference type="KEGG" id="sals:SLNWT_7028"/>
<feature type="domain" description="DUF317" evidence="2">
    <location>
        <begin position="137"/>
        <end position="195"/>
    </location>
</feature>
<dbReference type="Proteomes" id="UP000031523">
    <property type="component" value="Chromosome"/>
</dbReference>
<name>A0A0B5F002_STRA4</name>
<dbReference type="Pfam" id="PF03771">
    <property type="entry name" value="SPDY"/>
    <property type="match status" value="2"/>
</dbReference>
<evidence type="ECO:0000313" key="4">
    <source>
        <dbReference type="Proteomes" id="UP000031523"/>
    </source>
</evidence>
<dbReference type="InterPro" id="IPR005523">
    <property type="entry name" value="DUF317_SPDY"/>
</dbReference>
<evidence type="ECO:0000259" key="2">
    <source>
        <dbReference type="Pfam" id="PF03771"/>
    </source>
</evidence>
<organism evidence="3 4">
    <name type="scientific">Streptomyces albus (strain ATCC 21838 / DSM 41398 / FERM P-419 / JCM 4703 / NBRC 107858)</name>
    <dbReference type="NCBI Taxonomy" id="1081613"/>
    <lineage>
        <taxon>Bacteria</taxon>
        <taxon>Bacillati</taxon>
        <taxon>Actinomycetota</taxon>
        <taxon>Actinomycetes</taxon>
        <taxon>Kitasatosporales</taxon>
        <taxon>Streptomycetaceae</taxon>
        <taxon>Streptomyces</taxon>
    </lineage>
</organism>